<dbReference type="RefSeq" id="WP_106237854.1">
    <property type="nucleotide sequence ID" value="NZ_PVNG01000004.1"/>
</dbReference>
<gene>
    <name evidence="2" type="ORF">B0I32_104383</name>
</gene>
<feature type="transmembrane region" description="Helical" evidence="1">
    <location>
        <begin position="36"/>
        <end position="59"/>
    </location>
</feature>
<evidence type="ECO:0008006" key="4">
    <source>
        <dbReference type="Google" id="ProtNLM"/>
    </source>
</evidence>
<name>A0A2T0N5K1_9ACTN</name>
<dbReference type="AlphaFoldDB" id="A0A2T0N5K1"/>
<keyword evidence="1" id="KW-1133">Transmembrane helix</keyword>
<dbReference type="SUPFAM" id="SSF69304">
    <property type="entry name" value="Tricorn protease N-terminal domain"/>
    <property type="match status" value="1"/>
</dbReference>
<keyword evidence="1" id="KW-0472">Membrane</keyword>
<protein>
    <recommendedName>
        <fullName evidence="4">WD40 repeat protein</fullName>
    </recommendedName>
</protein>
<dbReference type="Gene3D" id="2.120.10.30">
    <property type="entry name" value="TolB, C-terminal domain"/>
    <property type="match status" value="1"/>
</dbReference>
<sequence>MTRLREALGDIAADAPMVNLADLAIAGHRRRRMRTALAMTSVVALAVAGATSAALVVPWHRLAGGATPQNAVMVPELPGGKVGALSHAYRTECAVDRTTREVDCDSAEWRVVTAGGRTYRVPQALAFTAKHDHVPLALSRDGRKLAYYSDEAAAYMVRDLMTGREATSPIKVRQEEIQAGAILVLSDDGRYLAFDPLVGKKRPTTLIDLRTGEAKRLNSRYEPISIKGGVIELVRYVKTDLWRMPVEGGGKPVRFKGAWIGFSEPHPDGRTVVAIDHADHRKGARTTFGVLDAQTGRIVRKVRLTGVPANTTIDEMSVWRSSKHVTVATSTGSDRRLYEVNVTTGEAKLLTAFGTKVRDLALPGAASGK</sequence>
<dbReference type="InterPro" id="IPR011042">
    <property type="entry name" value="6-blade_b-propeller_TolB-like"/>
</dbReference>
<keyword evidence="1" id="KW-0812">Transmembrane</keyword>
<dbReference type="Proteomes" id="UP000238312">
    <property type="component" value="Unassembled WGS sequence"/>
</dbReference>
<dbReference type="EMBL" id="PVNG01000004">
    <property type="protein sequence ID" value="PRX67626.1"/>
    <property type="molecule type" value="Genomic_DNA"/>
</dbReference>
<dbReference type="OrthoDB" id="3541604at2"/>
<organism evidence="2 3">
    <name type="scientific">Nonomuraea fuscirosea</name>
    <dbReference type="NCBI Taxonomy" id="1291556"/>
    <lineage>
        <taxon>Bacteria</taxon>
        <taxon>Bacillati</taxon>
        <taxon>Actinomycetota</taxon>
        <taxon>Actinomycetes</taxon>
        <taxon>Streptosporangiales</taxon>
        <taxon>Streptosporangiaceae</taxon>
        <taxon>Nonomuraea</taxon>
    </lineage>
</organism>
<comment type="caution">
    <text evidence="2">The sequence shown here is derived from an EMBL/GenBank/DDBJ whole genome shotgun (WGS) entry which is preliminary data.</text>
</comment>
<evidence type="ECO:0000256" key="1">
    <source>
        <dbReference type="SAM" id="Phobius"/>
    </source>
</evidence>
<evidence type="ECO:0000313" key="2">
    <source>
        <dbReference type="EMBL" id="PRX67626.1"/>
    </source>
</evidence>
<keyword evidence="3" id="KW-1185">Reference proteome</keyword>
<reference evidence="2 3" key="1">
    <citation type="submission" date="2018-03" db="EMBL/GenBank/DDBJ databases">
        <title>Genomic Encyclopedia of Type Strains, Phase III (KMG-III): the genomes of soil and plant-associated and newly described type strains.</title>
        <authorList>
            <person name="Whitman W."/>
        </authorList>
    </citation>
    <scope>NUCLEOTIDE SEQUENCE [LARGE SCALE GENOMIC DNA]</scope>
    <source>
        <strain evidence="2 3">CGMCC 4.7104</strain>
    </source>
</reference>
<evidence type="ECO:0000313" key="3">
    <source>
        <dbReference type="Proteomes" id="UP000238312"/>
    </source>
</evidence>
<accession>A0A2T0N5K1</accession>
<proteinExistence type="predicted"/>